<protein>
    <submittedName>
        <fullName evidence="2">Molecular chaperone TorD</fullName>
    </submittedName>
</protein>
<dbReference type="InterPro" id="IPR050289">
    <property type="entry name" value="TorD/DmsD_chaperones"/>
</dbReference>
<name>A0A3P3DVQ0_9RHOB</name>
<dbReference type="SUPFAM" id="SSF89155">
    <property type="entry name" value="TorD-like"/>
    <property type="match status" value="1"/>
</dbReference>
<evidence type="ECO:0000313" key="2">
    <source>
        <dbReference type="EMBL" id="RRH78211.1"/>
    </source>
</evidence>
<sequence length="208" mass="21933">MLTRSASQPRDETDDRRAESYDALALLLAASPPADVLRALSDLSPDEGSALGAAWADLAKAAASTTPEAVEREFFDLFIGVGRGELLPYASFYLTGFLNERPLAVLRGDLAALGIARRAGDHDPEDRIALLCAVMAAFAGGSLTAGEAGPGEALFFNRHLAPWAGMFFDDLEKAPAAKFYAAVGRVGRLFMEIEAQGFALAAEAPEAA</sequence>
<reference evidence="2 3" key="1">
    <citation type="submission" date="2018-11" db="EMBL/GenBank/DDBJ databases">
        <title>Gemmobacter sp. nov., YIM 102744-1 draft genome.</title>
        <authorList>
            <person name="Li G."/>
            <person name="Jiang Y."/>
        </authorList>
    </citation>
    <scope>NUCLEOTIDE SEQUENCE [LARGE SCALE GENOMIC DNA]</scope>
    <source>
        <strain evidence="2 3">YIM 102744-1</strain>
    </source>
</reference>
<dbReference type="InterPro" id="IPR036411">
    <property type="entry name" value="TorD-like_sf"/>
</dbReference>
<gene>
    <name evidence="2" type="ORF">EG244_01840</name>
</gene>
<evidence type="ECO:0000313" key="3">
    <source>
        <dbReference type="Proteomes" id="UP000282125"/>
    </source>
</evidence>
<keyword evidence="3" id="KW-1185">Reference proteome</keyword>
<dbReference type="PANTHER" id="PTHR34227">
    <property type="entry name" value="CHAPERONE PROTEIN YCDY"/>
    <property type="match status" value="1"/>
</dbReference>
<evidence type="ECO:0000256" key="1">
    <source>
        <dbReference type="ARBA" id="ARBA00023186"/>
    </source>
</evidence>
<accession>A0A3P3DVQ0</accession>
<dbReference type="Pfam" id="PF02613">
    <property type="entry name" value="Nitrate_red_del"/>
    <property type="match status" value="1"/>
</dbReference>
<dbReference type="OrthoDB" id="8526323at2"/>
<dbReference type="InterPro" id="IPR020945">
    <property type="entry name" value="DMSO/NO3_reduct_chaperone"/>
</dbReference>
<dbReference type="PANTHER" id="PTHR34227:SF1">
    <property type="entry name" value="DIMETHYL SULFOXIDE REDUCTASE CHAPERONE-RELATED"/>
    <property type="match status" value="1"/>
</dbReference>
<comment type="caution">
    <text evidence="2">The sequence shown here is derived from an EMBL/GenBank/DDBJ whole genome shotgun (WGS) entry which is preliminary data.</text>
</comment>
<keyword evidence="1" id="KW-0143">Chaperone</keyword>
<dbReference type="EMBL" id="RRAZ01000002">
    <property type="protein sequence ID" value="RRH78211.1"/>
    <property type="molecule type" value="Genomic_DNA"/>
</dbReference>
<dbReference type="AlphaFoldDB" id="A0A3P3DVQ0"/>
<organism evidence="2 3">
    <name type="scientific">Falsigemmobacter faecalis</name>
    <dbReference type="NCBI Taxonomy" id="2488730"/>
    <lineage>
        <taxon>Bacteria</taxon>
        <taxon>Pseudomonadati</taxon>
        <taxon>Pseudomonadota</taxon>
        <taxon>Alphaproteobacteria</taxon>
        <taxon>Rhodobacterales</taxon>
        <taxon>Paracoccaceae</taxon>
        <taxon>Falsigemmobacter</taxon>
    </lineage>
</organism>
<dbReference type="Proteomes" id="UP000282125">
    <property type="component" value="Unassembled WGS sequence"/>
</dbReference>
<dbReference type="Gene3D" id="1.10.3480.10">
    <property type="entry name" value="TorD-like"/>
    <property type="match status" value="1"/>
</dbReference>
<proteinExistence type="predicted"/>